<dbReference type="EMBL" id="DQAY01000056">
    <property type="protein sequence ID" value="HCO23298.1"/>
    <property type="molecule type" value="Genomic_DNA"/>
</dbReference>
<feature type="transmembrane region" description="Helical" evidence="1">
    <location>
        <begin position="21"/>
        <end position="46"/>
    </location>
</feature>
<reference evidence="2 4" key="1">
    <citation type="journal article" date="2018" name="Nat. Biotechnol.">
        <title>A standardized bacterial taxonomy based on genome phylogeny substantially revises the tree of life.</title>
        <authorList>
            <person name="Parks D.H."/>
            <person name="Chuvochina M."/>
            <person name="Waite D.W."/>
            <person name="Rinke C."/>
            <person name="Skarshewski A."/>
            <person name="Chaumeil P.A."/>
            <person name="Hugenholtz P."/>
        </authorList>
    </citation>
    <scope>NUCLEOTIDE SEQUENCE [LARGE SCALE GENOMIC DNA]</scope>
    <source>
        <strain evidence="2">UBA9375</strain>
    </source>
</reference>
<proteinExistence type="predicted"/>
<evidence type="ECO:0008006" key="6">
    <source>
        <dbReference type="Google" id="ProtNLM"/>
    </source>
</evidence>
<organism evidence="2 4">
    <name type="scientific">Gimesia maris</name>
    <dbReference type="NCBI Taxonomy" id="122"/>
    <lineage>
        <taxon>Bacteria</taxon>
        <taxon>Pseudomonadati</taxon>
        <taxon>Planctomycetota</taxon>
        <taxon>Planctomycetia</taxon>
        <taxon>Planctomycetales</taxon>
        <taxon>Planctomycetaceae</taxon>
        <taxon>Gimesia</taxon>
    </lineage>
</organism>
<keyword evidence="1" id="KW-0812">Transmembrane</keyword>
<sequence length="203" mass="22918">MQRRGFTISIRQYGCPPGVSLVEVVVAMGIASVLMGISMTTMHTILRAERETSKAAWLGSSFQRFSHLFRADIHAADDVRLPAEGGTEITLQQPDKRSVTYRIDQHQIFRVVTSQGEVAHRDVFYLPEGSHAQFFEQQRLHRAGISIEEPDPLQRVLSKNYSKSDQSGRPAVQELSIISTIGHDYRLADLKLKQPEKETKKTE</sequence>
<dbReference type="GeneID" id="98644792"/>
<evidence type="ECO:0000256" key="1">
    <source>
        <dbReference type="SAM" id="Phobius"/>
    </source>
</evidence>
<dbReference type="Proteomes" id="UP000322887">
    <property type="component" value="Chromosome"/>
</dbReference>
<evidence type="ECO:0000313" key="2">
    <source>
        <dbReference type="EMBL" id="HCO23298.1"/>
    </source>
</evidence>
<evidence type="ECO:0000313" key="5">
    <source>
        <dbReference type="Proteomes" id="UP000322887"/>
    </source>
</evidence>
<reference evidence="3 5" key="2">
    <citation type="submission" date="2019-08" db="EMBL/GenBank/DDBJ databases">
        <title>Deep-cultivation of Planctomycetes and their phenomic and genomic characterization uncovers novel biology.</title>
        <authorList>
            <person name="Wiegand S."/>
            <person name="Jogler M."/>
            <person name="Boedeker C."/>
            <person name="Pinto D."/>
            <person name="Vollmers J."/>
            <person name="Rivas-Marin E."/>
            <person name="Kohn T."/>
            <person name="Peeters S.H."/>
            <person name="Heuer A."/>
            <person name="Rast P."/>
            <person name="Oberbeckmann S."/>
            <person name="Bunk B."/>
            <person name="Jeske O."/>
            <person name="Meyerdierks A."/>
            <person name="Storesund J.E."/>
            <person name="Kallscheuer N."/>
            <person name="Luecker S."/>
            <person name="Lage O.M."/>
            <person name="Pohl T."/>
            <person name="Merkel B.J."/>
            <person name="Hornburger P."/>
            <person name="Mueller R.-W."/>
            <person name="Bruemmer F."/>
            <person name="Labrenz M."/>
            <person name="Spormann A.M."/>
            <person name="Op den Camp H."/>
            <person name="Overmann J."/>
            <person name="Amann R."/>
            <person name="Jetten M.S.M."/>
            <person name="Mascher T."/>
            <person name="Medema M.H."/>
            <person name="Devos D.P."/>
            <person name="Kaster A.-K."/>
            <person name="Ovreas L."/>
            <person name="Rohde M."/>
            <person name="Galperin M.Y."/>
            <person name="Jogler C."/>
        </authorList>
    </citation>
    <scope>NUCLEOTIDE SEQUENCE [LARGE SCALE GENOMIC DNA]</scope>
    <source>
        <strain evidence="3 5">DSM 8797</strain>
    </source>
</reference>
<dbReference type="AlphaFoldDB" id="A0A3D3R560"/>
<keyword evidence="5" id="KW-1185">Reference proteome</keyword>
<dbReference type="Proteomes" id="UP000263642">
    <property type="component" value="Unassembled WGS sequence"/>
</dbReference>
<evidence type="ECO:0000313" key="3">
    <source>
        <dbReference type="EMBL" id="QEG14256.1"/>
    </source>
</evidence>
<name>A0A3D3R560_9PLAN</name>
<protein>
    <recommendedName>
        <fullName evidence="6">Prepilin-type N-terminal cleavage/methylation domain-containing protein</fullName>
    </recommendedName>
</protein>
<gene>
    <name evidence="2" type="ORF">DIT97_09680</name>
    <name evidence="3" type="ORF">GmarT_00890</name>
</gene>
<keyword evidence="1" id="KW-0472">Membrane</keyword>
<keyword evidence="1" id="KW-1133">Transmembrane helix</keyword>
<dbReference type="EMBL" id="CP042910">
    <property type="protein sequence ID" value="QEG14256.1"/>
    <property type="molecule type" value="Genomic_DNA"/>
</dbReference>
<dbReference type="RefSeq" id="WP_002648102.1">
    <property type="nucleotide sequence ID" value="NZ_CP042910.1"/>
</dbReference>
<accession>A0A3D3R560</accession>
<evidence type="ECO:0000313" key="4">
    <source>
        <dbReference type="Proteomes" id="UP000263642"/>
    </source>
</evidence>